<dbReference type="RefSeq" id="WP_379802923.1">
    <property type="nucleotide sequence ID" value="NZ_JBHUOL010000001.1"/>
</dbReference>
<feature type="signal peptide" evidence="1">
    <location>
        <begin position="1"/>
        <end position="22"/>
    </location>
</feature>
<protein>
    <submittedName>
        <fullName evidence="3">Porin family protein</fullName>
    </submittedName>
</protein>
<keyword evidence="4" id="KW-1185">Reference proteome</keyword>
<evidence type="ECO:0000256" key="1">
    <source>
        <dbReference type="SAM" id="SignalP"/>
    </source>
</evidence>
<evidence type="ECO:0000259" key="2">
    <source>
        <dbReference type="Pfam" id="PF13568"/>
    </source>
</evidence>
<dbReference type="EMBL" id="JBHUOL010000001">
    <property type="protein sequence ID" value="MFD2907151.1"/>
    <property type="molecule type" value="Genomic_DNA"/>
</dbReference>
<organism evidence="3 4">
    <name type="scientific">Flavobacterium ardleyense</name>
    <dbReference type="NCBI Taxonomy" id="2038737"/>
    <lineage>
        <taxon>Bacteria</taxon>
        <taxon>Pseudomonadati</taxon>
        <taxon>Bacteroidota</taxon>
        <taxon>Flavobacteriia</taxon>
        <taxon>Flavobacteriales</taxon>
        <taxon>Flavobacteriaceae</taxon>
        <taxon>Flavobacterium</taxon>
    </lineage>
</organism>
<reference evidence="4" key="1">
    <citation type="journal article" date="2019" name="Int. J. Syst. Evol. Microbiol.">
        <title>The Global Catalogue of Microorganisms (GCM) 10K type strain sequencing project: providing services to taxonomists for standard genome sequencing and annotation.</title>
        <authorList>
            <consortium name="The Broad Institute Genomics Platform"/>
            <consortium name="The Broad Institute Genome Sequencing Center for Infectious Disease"/>
            <person name="Wu L."/>
            <person name="Ma J."/>
        </authorList>
    </citation>
    <scope>NUCLEOTIDE SEQUENCE [LARGE SCALE GENOMIC DNA]</scope>
    <source>
        <strain evidence="4">KCTC 52644</strain>
    </source>
</reference>
<gene>
    <name evidence="3" type="ORF">ACFSX9_00240</name>
</gene>
<dbReference type="InterPro" id="IPR025665">
    <property type="entry name" value="Beta-barrel_OMP_2"/>
</dbReference>
<keyword evidence="1" id="KW-0732">Signal</keyword>
<dbReference type="Pfam" id="PF13568">
    <property type="entry name" value="OMP_b-brl_2"/>
    <property type="match status" value="1"/>
</dbReference>
<evidence type="ECO:0000313" key="3">
    <source>
        <dbReference type="EMBL" id="MFD2907151.1"/>
    </source>
</evidence>
<accession>A0ABW5Z3W3</accession>
<sequence>MKNVTKKVATLAVLFMATISFAQDGDDRNELKFGVKAGVNFANVYDEKGDDFVADGKAGLAVGAFASIPLGELFGIQPEVMYSQKGYKSSGSILGIGYDYKVTSTYLDIPVLLQVKPSQYFTVLAGPQFSYLLDTKYELNGNSTIDEEQINGDNYKKGVFGAVVGVDFNYQNFVLGTRLGWDVSKTNEDGDSSSPRYKNKVVQVTLGYRF</sequence>
<proteinExistence type="predicted"/>
<feature type="domain" description="Outer membrane protein beta-barrel" evidence="2">
    <location>
        <begin position="21"/>
        <end position="179"/>
    </location>
</feature>
<comment type="caution">
    <text evidence="3">The sequence shown here is derived from an EMBL/GenBank/DDBJ whole genome shotgun (WGS) entry which is preliminary data.</text>
</comment>
<name>A0ABW5Z3W3_9FLAO</name>
<feature type="chain" id="PRO_5047031015" evidence="1">
    <location>
        <begin position="23"/>
        <end position="210"/>
    </location>
</feature>
<evidence type="ECO:0000313" key="4">
    <source>
        <dbReference type="Proteomes" id="UP001597549"/>
    </source>
</evidence>
<dbReference type="Proteomes" id="UP001597549">
    <property type="component" value="Unassembled WGS sequence"/>
</dbReference>